<dbReference type="EMBL" id="RFFH01000006">
    <property type="protein sequence ID" value="RMI31708.1"/>
    <property type="molecule type" value="Genomic_DNA"/>
</dbReference>
<keyword evidence="2" id="KW-0732">Signal</keyword>
<organism evidence="3 4">
    <name type="scientific">Nocardia stercoris</name>
    <dbReference type="NCBI Taxonomy" id="2483361"/>
    <lineage>
        <taxon>Bacteria</taxon>
        <taxon>Bacillati</taxon>
        <taxon>Actinomycetota</taxon>
        <taxon>Actinomycetes</taxon>
        <taxon>Mycobacteriales</taxon>
        <taxon>Nocardiaceae</taxon>
        <taxon>Nocardia</taxon>
    </lineage>
</organism>
<accession>A0A3M2LAS6</accession>
<feature type="chain" id="PRO_5017942934" evidence="2">
    <location>
        <begin position="40"/>
        <end position="102"/>
    </location>
</feature>
<comment type="caution">
    <text evidence="3">The sequence shown here is derived from an EMBL/GenBank/DDBJ whole genome shotgun (WGS) entry which is preliminary data.</text>
</comment>
<evidence type="ECO:0000313" key="4">
    <source>
        <dbReference type="Proteomes" id="UP000279275"/>
    </source>
</evidence>
<sequence length="102" mass="10185">MMMMTNKTHRTATCRLLANVALVGAAIAVPMTAVVPAMAATTPLPGVVQSDHAGYGGDDGNGQGGDRGNGGGNHGGWNHGGWADGDWGDFGDWGSGDLFGSG</sequence>
<name>A0A3M2LAS6_9NOCA</name>
<evidence type="ECO:0000256" key="2">
    <source>
        <dbReference type="SAM" id="SignalP"/>
    </source>
</evidence>
<feature type="compositionally biased region" description="Gly residues" evidence="1">
    <location>
        <begin position="54"/>
        <end position="81"/>
    </location>
</feature>
<feature type="region of interest" description="Disordered" evidence="1">
    <location>
        <begin position="50"/>
        <end position="81"/>
    </location>
</feature>
<feature type="signal peptide" evidence="2">
    <location>
        <begin position="1"/>
        <end position="39"/>
    </location>
</feature>
<dbReference type="AlphaFoldDB" id="A0A3M2LAS6"/>
<keyword evidence="4" id="KW-1185">Reference proteome</keyword>
<proteinExistence type="predicted"/>
<reference evidence="3 4" key="1">
    <citation type="submission" date="2018-10" db="EMBL/GenBank/DDBJ databases">
        <title>Isolation from cow dung.</title>
        <authorList>
            <person name="Ling L."/>
        </authorList>
    </citation>
    <scope>NUCLEOTIDE SEQUENCE [LARGE SCALE GENOMIC DNA]</scope>
    <source>
        <strain evidence="3 4">NEAU-LL90</strain>
    </source>
</reference>
<dbReference type="Proteomes" id="UP000279275">
    <property type="component" value="Unassembled WGS sequence"/>
</dbReference>
<protein>
    <submittedName>
        <fullName evidence="3">Uncharacterized protein</fullName>
    </submittedName>
</protein>
<evidence type="ECO:0000313" key="3">
    <source>
        <dbReference type="EMBL" id="RMI31708.1"/>
    </source>
</evidence>
<evidence type="ECO:0000256" key="1">
    <source>
        <dbReference type="SAM" id="MobiDB-lite"/>
    </source>
</evidence>
<gene>
    <name evidence="3" type="ORF">EBN03_15995</name>
</gene>